<dbReference type="KEGG" id="cnan:A2G96_20075"/>
<dbReference type="OrthoDB" id="8563171at2"/>
<dbReference type="Proteomes" id="UP000075238">
    <property type="component" value="Chromosome 1"/>
</dbReference>
<gene>
    <name evidence="2" type="ORF">A2G96_20075</name>
</gene>
<dbReference type="AlphaFoldDB" id="A0A142JP62"/>
<evidence type="ECO:0000313" key="3">
    <source>
        <dbReference type="Proteomes" id="UP000075238"/>
    </source>
</evidence>
<accession>A0A142JP62</accession>
<dbReference type="InterPro" id="IPR010093">
    <property type="entry name" value="SinI_DNA-bd"/>
</dbReference>
<name>A0A142JP62_9BURK</name>
<dbReference type="EMBL" id="CP014844">
    <property type="protein sequence ID" value="AMR79874.1"/>
    <property type="molecule type" value="Genomic_DNA"/>
</dbReference>
<sequence>MDTMTAEDLLHALGELPPRERVRFFTLIGQQAFGDENFSHEEVFGHLAEDDFTAAEAAQYLEISIATFRRLVRDGKLAPRAEVGRSQLFSVAELKAFKRRRKAIKG</sequence>
<reference evidence="2 3" key="1">
    <citation type="submission" date="2016-03" db="EMBL/GenBank/DDBJ databases">
        <title>Complete genome sequence of a novel chlorpyrifos degrading bacterium, Cupriavidus nantongensis sp. X1.</title>
        <authorList>
            <person name="Fang L."/>
        </authorList>
    </citation>
    <scope>NUCLEOTIDE SEQUENCE [LARGE SCALE GENOMIC DNA]</scope>
    <source>
        <strain evidence="2 3">X1</strain>
    </source>
</reference>
<dbReference type="GO" id="GO:0003677">
    <property type="term" value="F:DNA binding"/>
    <property type="evidence" value="ECO:0007669"/>
    <property type="project" value="UniProtKB-KW"/>
</dbReference>
<feature type="domain" description="Helix-turn-helix" evidence="1">
    <location>
        <begin position="52"/>
        <end position="101"/>
    </location>
</feature>
<dbReference type="NCBIfam" id="TIGR01764">
    <property type="entry name" value="excise"/>
    <property type="match status" value="1"/>
</dbReference>
<evidence type="ECO:0000259" key="1">
    <source>
        <dbReference type="Pfam" id="PF12728"/>
    </source>
</evidence>
<dbReference type="RefSeq" id="WP_062801796.1">
    <property type="nucleotide sequence ID" value="NZ_CP014844.1"/>
</dbReference>
<dbReference type="Pfam" id="PF12728">
    <property type="entry name" value="HTH_17"/>
    <property type="match status" value="1"/>
</dbReference>
<evidence type="ECO:0000313" key="2">
    <source>
        <dbReference type="EMBL" id="AMR79874.1"/>
    </source>
</evidence>
<proteinExistence type="predicted"/>
<keyword evidence="2" id="KW-0238">DNA-binding</keyword>
<protein>
    <submittedName>
        <fullName evidence="2">DNA-binding protein</fullName>
    </submittedName>
</protein>
<keyword evidence="3" id="KW-1185">Reference proteome</keyword>
<organism evidence="2 3">
    <name type="scientific">Cupriavidus nantongensis</name>
    <dbReference type="NCBI Taxonomy" id="1796606"/>
    <lineage>
        <taxon>Bacteria</taxon>
        <taxon>Pseudomonadati</taxon>
        <taxon>Pseudomonadota</taxon>
        <taxon>Betaproteobacteria</taxon>
        <taxon>Burkholderiales</taxon>
        <taxon>Burkholderiaceae</taxon>
        <taxon>Cupriavidus</taxon>
    </lineage>
</organism>
<dbReference type="InterPro" id="IPR041657">
    <property type="entry name" value="HTH_17"/>
</dbReference>